<organism evidence="1 2">
    <name type="scientific">Ampelomyces quisqualis</name>
    <name type="common">Powdery mildew agent</name>
    <dbReference type="NCBI Taxonomy" id="50730"/>
    <lineage>
        <taxon>Eukaryota</taxon>
        <taxon>Fungi</taxon>
        <taxon>Dikarya</taxon>
        <taxon>Ascomycota</taxon>
        <taxon>Pezizomycotina</taxon>
        <taxon>Dothideomycetes</taxon>
        <taxon>Pleosporomycetidae</taxon>
        <taxon>Pleosporales</taxon>
        <taxon>Pleosporineae</taxon>
        <taxon>Phaeosphaeriaceae</taxon>
        <taxon>Ampelomyces</taxon>
    </lineage>
</organism>
<accession>A0A6A5R278</accession>
<sequence length="144" mass="15793">MIPWTRMAPHTAGTHFYRLQAKSSTTAVTKQWVILSSDSPSYRLATAQSAATKVLRTKLEKLQTPRVFADDCCRLALRGPCGVLLYLVDVTNPNTGSIPGGQLMECATFTMDNNVNDRSTLKNRTLAAVQIAGTTYTLVLYHGE</sequence>
<evidence type="ECO:0000313" key="1">
    <source>
        <dbReference type="EMBL" id="KAF1920207.1"/>
    </source>
</evidence>
<keyword evidence="2" id="KW-1185">Reference proteome</keyword>
<proteinExistence type="predicted"/>
<dbReference type="AlphaFoldDB" id="A0A6A5R278"/>
<gene>
    <name evidence="1" type="ORF">BDU57DRAFT_464410</name>
</gene>
<evidence type="ECO:0000313" key="2">
    <source>
        <dbReference type="Proteomes" id="UP000800096"/>
    </source>
</evidence>
<name>A0A6A5R278_AMPQU</name>
<dbReference type="EMBL" id="ML979132">
    <property type="protein sequence ID" value="KAF1920207.1"/>
    <property type="molecule type" value="Genomic_DNA"/>
</dbReference>
<dbReference type="OrthoDB" id="5199481at2759"/>
<reference evidence="1" key="1">
    <citation type="journal article" date="2020" name="Stud. Mycol.">
        <title>101 Dothideomycetes genomes: a test case for predicting lifestyles and emergence of pathogens.</title>
        <authorList>
            <person name="Haridas S."/>
            <person name="Albert R."/>
            <person name="Binder M."/>
            <person name="Bloem J."/>
            <person name="Labutti K."/>
            <person name="Salamov A."/>
            <person name="Andreopoulos B."/>
            <person name="Baker S."/>
            <person name="Barry K."/>
            <person name="Bills G."/>
            <person name="Bluhm B."/>
            <person name="Cannon C."/>
            <person name="Castanera R."/>
            <person name="Culley D."/>
            <person name="Daum C."/>
            <person name="Ezra D."/>
            <person name="Gonzalez J."/>
            <person name="Henrissat B."/>
            <person name="Kuo A."/>
            <person name="Liang C."/>
            <person name="Lipzen A."/>
            <person name="Lutzoni F."/>
            <person name="Magnuson J."/>
            <person name="Mondo S."/>
            <person name="Nolan M."/>
            <person name="Ohm R."/>
            <person name="Pangilinan J."/>
            <person name="Park H.-J."/>
            <person name="Ramirez L."/>
            <person name="Alfaro M."/>
            <person name="Sun H."/>
            <person name="Tritt A."/>
            <person name="Yoshinaga Y."/>
            <person name="Zwiers L.-H."/>
            <person name="Turgeon B."/>
            <person name="Goodwin S."/>
            <person name="Spatafora J."/>
            <person name="Crous P."/>
            <person name="Grigoriev I."/>
        </authorList>
    </citation>
    <scope>NUCLEOTIDE SEQUENCE</scope>
    <source>
        <strain evidence="1">HMLAC05119</strain>
    </source>
</reference>
<protein>
    <submittedName>
        <fullName evidence="1">Uncharacterized protein</fullName>
    </submittedName>
</protein>
<dbReference type="Proteomes" id="UP000800096">
    <property type="component" value="Unassembled WGS sequence"/>
</dbReference>